<dbReference type="InterPro" id="IPR020843">
    <property type="entry name" value="ER"/>
</dbReference>
<dbReference type="PANTHER" id="PTHR45348">
    <property type="entry name" value="HYPOTHETICAL OXIDOREDUCTASE (EUROFUNG)"/>
    <property type="match status" value="1"/>
</dbReference>
<sequence>MSSTNIPAKMNALVVQGKGEAKVEQVDTPKPAPIGVLVHVDNVALNPTDWKHLDLFGTKGAFVGSDFVGTVVAKGDEDKSGIEIGTRVAGMTRGGYSVGVGSFADYVATYPQTLIRVPDNLPNETAAGLSVGGLTAYFSLFQDKHLALTPPSPTLDKLPSVDQSKKVLIWSGATSVGQFAIQLARAAGYYVIVTASLKHESYMKSLGAAEVLDYKDDKTPEKIAEAHPDLVHALDTFATEQSQLGCARALSKTQSSKLCTILPPNDKVKSVNDKVEQTFFIGYTLAGQELDFFGIHYSKEYCQQDQQYLFKVISSGVLTGLLSKDLLKPNNTAPQTGGLAAIPAGLDRMRKGEVSGEKLTYKI</sequence>
<dbReference type="CDD" id="cd08249">
    <property type="entry name" value="enoyl_reductase_like"/>
    <property type="match status" value="1"/>
</dbReference>
<dbReference type="EMBL" id="CP046235">
    <property type="protein sequence ID" value="WFD47399.1"/>
    <property type="molecule type" value="Genomic_DNA"/>
</dbReference>
<dbReference type="Gene3D" id="3.40.50.720">
    <property type="entry name" value="NAD(P)-binding Rossmann-like Domain"/>
    <property type="match status" value="1"/>
</dbReference>
<dbReference type="Proteomes" id="UP000818624">
    <property type="component" value="Chromosome 2"/>
</dbReference>
<dbReference type="Gene3D" id="3.90.180.10">
    <property type="entry name" value="Medium-chain alcohol dehydrogenases, catalytic domain"/>
    <property type="match status" value="1"/>
</dbReference>
<dbReference type="SUPFAM" id="SSF50129">
    <property type="entry name" value="GroES-like"/>
    <property type="match status" value="1"/>
</dbReference>
<proteinExistence type="predicted"/>
<dbReference type="PANTHER" id="PTHR45348:SF2">
    <property type="entry name" value="ZINC-TYPE ALCOHOL DEHYDROGENASE-LIKE PROTEIN C2E1P3.01"/>
    <property type="match status" value="1"/>
</dbReference>
<evidence type="ECO:0000259" key="1">
    <source>
        <dbReference type="SMART" id="SM00829"/>
    </source>
</evidence>
<accession>A0ABY8EPD0</accession>
<gene>
    <name evidence="2" type="ORF">GLX27_002050</name>
</gene>
<dbReference type="InterPro" id="IPR013154">
    <property type="entry name" value="ADH-like_N"/>
</dbReference>
<evidence type="ECO:0000313" key="3">
    <source>
        <dbReference type="Proteomes" id="UP000818624"/>
    </source>
</evidence>
<protein>
    <recommendedName>
        <fullName evidence="1">Enoyl reductase (ER) domain-containing protein</fullName>
    </recommendedName>
</protein>
<dbReference type="Pfam" id="PF08240">
    <property type="entry name" value="ADH_N"/>
    <property type="match status" value="1"/>
</dbReference>
<reference evidence="2 3" key="1">
    <citation type="journal article" date="2020" name="Elife">
        <title>Loss of centromere function drives karyotype evolution in closely related Malassezia species.</title>
        <authorList>
            <person name="Sankaranarayanan S.R."/>
            <person name="Ianiri G."/>
            <person name="Coelho M.A."/>
            <person name="Reza M.H."/>
            <person name="Thimmappa B.C."/>
            <person name="Ganguly P."/>
            <person name="Vadnala R.N."/>
            <person name="Sun S."/>
            <person name="Siddharthan R."/>
            <person name="Tellgren-Roth C."/>
            <person name="Dawson T.L."/>
            <person name="Heitman J."/>
            <person name="Sanyal K."/>
        </authorList>
    </citation>
    <scope>NUCLEOTIDE SEQUENCE [LARGE SCALE GENOMIC DNA]</scope>
    <source>
        <strain evidence="2">CBS14141</strain>
    </source>
</reference>
<dbReference type="SUPFAM" id="SSF51735">
    <property type="entry name" value="NAD(P)-binding Rossmann-fold domains"/>
    <property type="match status" value="1"/>
</dbReference>
<dbReference type="InterPro" id="IPR036291">
    <property type="entry name" value="NAD(P)-bd_dom_sf"/>
</dbReference>
<keyword evidence="3" id="KW-1185">Reference proteome</keyword>
<dbReference type="InterPro" id="IPR013149">
    <property type="entry name" value="ADH-like_C"/>
</dbReference>
<organism evidence="2 3">
    <name type="scientific">Malassezia furfur</name>
    <name type="common">Pityriasis versicolor infection agent</name>
    <name type="synonym">Pityrosporum furfur</name>
    <dbReference type="NCBI Taxonomy" id="55194"/>
    <lineage>
        <taxon>Eukaryota</taxon>
        <taxon>Fungi</taxon>
        <taxon>Dikarya</taxon>
        <taxon>Basidiomycota</taxon>
        <taxon>Ustilaginomycotina</taxon>
        <taxon>Malasseziomycetes</taxon>
        <taxon>Malasseziales</taxon>
        <taxon>Malasseziaceae</taxon>
        <taxon>Malassezia</taxon>
    </lineage>
</organism>
<dbReference type="InterPro" id="IPR011032">
    <property type="entry name" value="GroES-like_sf"/>
</dbReference>
<dbReference type="SMART" id="SM00829">
    <property type="entry name" value="PKS_ER"/>
    <property type="match status" value="1"/>
</dbReference>
<name>A0ABY8EPD0_MALFU</name>
<evidence type="ECO:0000313" key="2">
    <source>
        <dbReference type="EMBL" id="WFD47399.1"/>
    </source>
</evidence>
<dbReference type="Pfam" id="PF00107">
    <property type="entry name" value="ADH_zinc_N"/>
    <property type="match status" value="1"/>
</dbReference>
<feature type="domain" description="Enoyl reductase (ER)" evidence="1">
    <location>
        <begin position="19"/>
        <end position="262"/>
    </location>
</feature>
<dbReference type="InterPro" id="IPR047122">
    <property type="entry name" value="Trans-enoyl_RdTase-like"/>
</dbReference>